<keyword evidence="1" id="KW-1188">Viral release from host cell</keyword>
<name>A0ABT5MGQ7_9BURK</name>
<keyword evidence="6" id="KW-1185">Reference proteome</keyword>
<reference evidence="5 6" key="1">
    <citation type="submission" date="2023-02" db="EMBL/GenBank/DDBJ databases">
        <title>Bacterial whole genome sequence for Curvibacter sp. HBC28.</title>
        <authorList>
            <person name="Le V."/>
            <person name="Ko S.-R."/>
            <person name="Ahn C.-Y."/>
            <person name="Oh H.-M."/>
        </authorList>
    </citation>
    <scope>NUCLEOTIDE SEQUENCE [LARGE SCALE GENOMIC DNA]</scope>
    <source>
        <strain evidence="5 6">HBC28</strain>
    </source>
</reference>
<dbReference type="GO" id="GO:0006508">
    <property type="term" value="P:proteolysis"/>
    <property type="evidence" value="ECO:0007669"/>
    <property type="project" value="UniProtKB-KW"/>
</dbReference>
<gene>
    <name evidence="5" type="ORF">PSQ39_06500</name>
</gene>
<evidence type="ECO:0000313" key="5">
    <source>
        <dbReference type="EMBL" id="MDD0814276.1"/>
    </source>
</evidence>
<protein>
    <submittedName>
        <fullName evidence="5">HK97 family phage prohead protease</fullName>
    </submittedName>
</protein>
<keyword evidence="2 5" id="KW-0645">Protease</keyword>
<proteinExistence type="predicted"/>
<accession>A0ABT5MGQ7</accession>
<dbReference type="EMBL" id="JAQSIO010000002">
    <property type="protein sequence ID" value="MDD0814276.1"/>
    <property type="molecule type" value="Genomic_DNA"/>
</dbReference>
<organism evidence="5 6">
    <name type="scientific">Curvibacter microcysteis</name>
    <dbReference type="NCBI Taxonomy" id="3026419"/>
    <lineage>
        <taxon>Bacteria</taxon>
        <taxon>Pseudomonadati</taxon>
        <taxon>Pseudomonadota</taxon>
        <taxon>Betaproteobacteria</taxon>
        <taxon>Burkholderiales</taxon>
        <taxon>Comamonadaceae</taxon>
        <taxon>Curvibacter</taxon>
    </lineage>
</organism>
<dbReference type="Proteomes" id="UP001528672">
    <property type="component" value="Unassembled WGS sequence"/>
</dbReference>
<keyword evidence="3" id="KW-0378">Hydrolase</keyword>
<dbReference type="RefSeq" id="WP_273925898.1">
    <property type="nucleotide sequence ID" value="NZ_JAQSIO010000002.1"/>
</dbReference>
<feature type="domain" description="Prohead serine protease" evidence="4">
    <location>
        <begin position="24"/>
        <end position="175"/>
    </location>
</feature>
<evidence type="ECO:0000256" key="3">
    <source>
        <dbReference type="ARBA" id="ARBA00022801"/>
    </source>
</evidence>
<evidence type="ECO:0000313" key="6">
    <source>
        <dbReference type="Proteomes" id="UP001528672"/>
    </source>
</evidence>
<dbReference type="Pfam" id="PF04586">
    <property type="entry name" value="Peptidase_S78"/>
    <property type="match status" value="1"/>
</dbReference>
<sequence length="237" mass="25708">MRTKTKAPERRAAPGGRETRSFALEVKANADGTIEGYGSMFGVRDNYDDVITAGAFAASLAEHKASGTMPAMLWQHEADDPIGVWTEMVEDSKGLRVKGQLCLETSQGKEAHALLKMGAINGLSIGFMSVPGTSKYNDEGMRILTQIDLWEVSLVTFPANEMARITNVKASADELQAPKDAERILRDAGFSKSDATAFVSRVMRMGEVRRDSVDSTAVAMKAADRLLRSLTSSKESK</sequence>
<dbReference type="InterPro" id="IPR054613">
    <property type="entry name" value="Peptidase_S78_dom"/>
</dbReference>
<dbReference type="NCBIfam" id="TIGR01543">
    <property type="entry name" value="proheadase_HK97"/>
    <property type="match status" value="1"/>
</dbReference>
<evidence type="ECO:0000256" key="2">
    <source>
        <dbReference type="ARBA" id="ARBA00022670"/>
    </source>
</evidence>
<evidence type="ECO:0000256" key="1">
    <source>
        <dbReference type="ARBA" id="ARBA00022612"/>
    </source>
</evidence>
<evidence type="ECO:0000259" key="4">
    <source>
        <dbReference type="Pfam" id="PF04586"/>
    </source>
</evidence>
<comment type="caution">
    <text evidence="5">The sequence shown here is derived from an EMBL/GenBank/DDBJ whole genome shotgun (WGS) entry which is preliminary data.</text>
</comment>
<dbReference type="GO" id="GO:0008233">
    <property type="term" value="F:peptidase activity"/>
    <property type="evidence" value="ECO:0007669"/>
    <property type="project" value="UniProtKB-KW"/>
</dbReference>
<dbReference type="InterPro" id="IPR006433">
    <property type="entry name" value="Prohead_protease"/>
</dbReference>